<keyword evidence="3" id="KW-1185">Reference proteome</keyword>
<protein>
    <submittedName>
        <fullName evidence="2">Uncharacterized protein</fullName>
    </submittedName>
</protein>
<feature type="non-terminal residue" evidence="2">
    <location>
        <position position="129"/>
    </location>
</feature>
<gene>
    <name evidence="2" type="ORF">PCOR1329_LOCUS51815</name>
</gene>
<evidence type="ECO:0000256" key="1">
    <source>
        <dbReference type="SAM" id="MobiDB-lite"/>
    </source>
</evidence>
<feature type="region of interest" description="Disordered" evidence="1">
    <location>
        <begin position="38"/>
        <end position="66"/>
    </location>
</feature>
<sequence>MLSPAAPAQCVDQIRLARFQAARLSGVARAVATVAPPVECHGRSGGWRPPPPTSSEGSARQAERTQNRQIFSGIRAALLNEGAEEDFGVALRPGLKDRPVAQCIAAIGGRERVPELTISEEQAQPLRTL</sequence>
<dbReference type="EMBL" id="CAUYUJ010016294">
    <property type="protein sequence ID" value="CAK0863766.1"/>
    <property type="molecule type" value="Genomic_DNA"/>
</dbReference>
<proteinExistence type="predicted"/>
<accession>A0ABN9UUW7</accession>
<dbReference type="Proteomes" id="UP001189429">
    <property type="component" value="Unassembled WGS sequence"/>
</dbReference>
<evidence type="ECO:0000313" key="2">
    <source>
        <dbReference type="EMBL" id="CAK0863766.1"/>
    </source>
</evidence>
<name>A0ABN9UUW7_9DINO</name>
<organism evidence="2 3">
    <name type="scientific">Prorocentrum cordatum</name>
    <dbReference type="NCBI Taxonomy" id="2364126"/>
    <lineage>
        <taxon>Eukaryota</taxon>
        <taxon>Sar</taxon>
        <taxon>Alveolata</taxon>
        <taxon>Dinophyceae</taxon>
        <taxon>Prorocentrales</taxon>
        <taxon>Prorocentraceae</taxon>
        <taxon>Prorocentrum</taxon>
    </lineage>
</organism>
<evidence type="ECO:0000313" key="3">
    <source>
        <dbReference type="Proteomes" id="UP001189429"/>
    </source>
</evidence>
<reference evidence="2" key="1">
    <citation type="submission" date="2023-10" db="EMBL/GenBank/DDBJ databases">
        <authorList>
            <person name="Chen Y."/>
            <person name="Shah S."/>
            <person name="Dougan E. K."/>
            <person name="Thang M."/>
            <person name="Chan C."/>
        </authorList>
    </citation>
    <scope>NUCLEOTIDE SEQUENCE [LARGE SCALE GENOMIC DNA]</scope>
</reference>
<comment type="caution">
    <text evidence="2">The sequence shown here is derived from an EMBL/GenBank/DDBJ whole genome shotgun (WGS) entry which is preliminary data.</text>
</comment>